<sequence>MSMFFVFTCTCQSTLAILALRRSKVEWNDYIVGPGESGWSVRRESATPQTSLGHVAEKMCLTPWSTARQIYGLRTEVTDNLFAPPCTCDSGNELTSVEHFSPEIENSFVRPRSESAGSSGSRTPPQIPLLYALSPGV</sequence>
<dbReference type="EMBL" id="ML143394">
    <property type="protein sequence ID" value="TBU32628.1"/>
    <property type="molecule type" value="Genomic_DNA"/>
</dbReference>
<gene>
    <name evidence="3" type="ORF">BD311DRAFT_546912</name>
</gene>
<dbReference type="AlphaFoldDB" id="A0A4Q9MYV0"/>
<dbReference type="Proteomes" id="UP000292957">
    <property type="component" value="Unassembled WGS sequence"/>
</dbReference>
<protein>
    <submittedName>
        <fullName evidence="3">Uncharacterized protein</fullName>
    </submittedName>
</protein>
<feature type="chain" id="PRO_5043411348" evidence="2">
    <location>
        <begin position="17"/>
        <end position="137"/>
    </location>
</feature>
<proteinExistence type="predicted"/>
<evidence type="ECO:0000256" key="2">
    <source>
        <dbReference type="SAM" id="SignalP"/>
    </source>
</evidence>
<accession>A0A4Q9MYV0</accession>
<name>A0A4Q9MYV0_9APHY</name>
<evidence type="ECO:0000313" key="3">
    <source>
        <dbReference type="EMBL" id="TBU32628.1"/>
    </source>
</evidence>
<reference evidence="3" key="1">
    <citation type="submission" date="2019-01" db="EMBL/GenBank/DDBJ databases">
        <title>Draft genome sequences of three monokaryotic isolates of the white-rot basidiomycete fungus Dichomitus squalens.</title>
        <authorList>
            <consortium name="DOE Joint Genome Institute"/>
            <person name="Lopez S.C."/>
            <person name="Andreopoulos B."/>
            <person name="Pangilinan J."/>
            <person name="Lipzen A."/>
            <person name="Riley R."/>
            <person name="Ahrendt S."/>
            <person name="Ng V."/>
            <person name="Barry K."/>
            <person name="Daum C."/>
            <person name="Grigoriev I.V."/>
            <person name="Hilden K.S."/>
            <person name="Makela M.R."/>
            <person name="de Vries R.P."/>
        </authorList>
    </citation>
    <scope>NUCLEOTIDE SEQUENCE [LARGE SCALE GENOMIC DNA]</scope>
    <source>
        <strain evidence="3">OM18370.1</strain>
    </source>
</reference>
<organism evidence="3">
    <name type="scientific">Dichomitus squalens</name>
    <dbReference type="NCBI Taxonomy" id="114155"/>
    <lineage>
        <taxon>Eukaryota</taxon>
        <taxon>Fungi</taxon>
        <taxon>Dikarya</taxon>
        <taxon>Basidiomycota</taxon>
        <taxon>Agaricomycotina</taxon>
        <taxon>Agaricomycetes</taxon>
        <taxon>Polyporales</taxon>
        <taxon>Polyporaceae</taxon>
        <taxon>Dichomitus</taxon>
    </lineage>
</organism>
<evidence type="ECO:0000256" key="1">
    <source>
        <dbReference type="SAM" id="MobiDB-lite"/>
    </source>
</evidence>
<feature type="signal peptide" evidence="2">
    <location>
        <begin position="1"/>
        <end position="16"/>
    </location>
</feature>
<feature type="compositionally biased region" description="Polar residues" evidence="1">
    <location>
        <begin position="115"/>
        <end position="124"/>
    </location>
</feature>
<feature type="region of interest" description="Disordered" evidence="1">
    <location>
        <begin position="108"/>
        <end position="127"/>
    </location>
</feature>
<keyword evidence="2" id="KW-0732">Signal</keyword>